<dbReference type="Gene3D" id="3.40.47.10">
    <property type="match status" value="1"/>
</dbReference>
<evidence type="ECO:0000256" key="3">
    <source>
        <dbReference type="ARBA" id="ARBA00022553"/>
    </source>
</evidence>
<keyword evidence="4" id="KW-0808">Transferase</keyword>
<dbReference type="PROSITE" id="PS52004">
    <property type="entry name" value="KS3_2"/>
    <property type="match status" value="1"/>
</dbReference>
<reference evidence="7 8" key="1">
    <citation type="submission" date="2019-08" db="EMBL/GenBank/DDBJ databases">
        <title>Genome of Luteibaculum oceani JCM 18817.</title>
        <authorList>
            <person name="Bowman J.P."/>
        </authorList>
    </citation>
    <scope>NUCLEOTIDE SEQUENCE [LARGE SCALE GENOMIC DNA]</scope>
    <source>
        <strain evidence="7 8">JCM 18817</strain>
    </source>
</reference>
<accession>A0A5C6VBG1</accession>
<dbReference type="EMBL" id="VORB01000002">
    <property type="protein sequence ID" value="TXC81941.1"/>
    <property type="molecule type" value="Genomic_DNA"/>
</dbReference>
<dbReference type="CDD" id="cd00833">
    <property type="entry name" value="PKS"/>
    <property type="match status" value="1"/>
</dbReference>
<dbReference type="InterPro" id="IPR020806">
    <property type="entry name" value="PKS_PP-bd"/>
</dbReference>
<dbReference type="AlphaFoldDB" id="A0A5C6VBG1"/>
<dbReference type="PROSITE" id="PS50075">
    <property type="entry name" value="CARRIER"/>
    <property type="match status" value="1"/>
</dbReference>
<sequence length="1273" mass="142154">MKDIAIIGMAGRFPEAKNIQEFRQNLIEGVDSVREPDHHRLANTSCDLSKSYMPLGFVDDIDRFDHKFFNISKSEAIHMDPHQRLLLEVAYEALENTGYPMEHFHGSETAVFIGDTDQEYYRLATVFDPTLVTGSSSATTAGRISRHFNLRGVATMLDTACSSSLLAVHMGCKEIINGDASMSLACGVRLIIQPEEKKEGVDLGIMSSDGKTRSFSEDANGTGAGEAVGAVLLKSLEKAEADGDIIYAVIKGSAANQDAQLSGSLTAPSSQAQAEVIKKAWDKAQIDPTNIDFIETHGSGTKLGDPIEVGGIDQAFADMDKPLNSVKISSVKSNIAHTGGAAGISGLIKAVLALQFGEHYPSLHYHKPNPFINFDASVCQVQTKYEKWEVSQNLRQCGVSSFGLSGTNVHVVVEQAPEIKWPKAKNCILAFSAKSQENLMLLDEEIRARLGDKSPEEKTAAAYTACTARTQLPTKGYFTISATGTLSESRYAPEDQLPAEKILFLFSPDSEITSTAFQQLCSTEEEISMLAQKAMKVVGELNHNSRRFVMQLGLFNALKSRAILSENLLGLGTGDLVVACILEEMTFEEAISEAHGLEAWEAQNLKKKLRSLIQRETEAQKTLFVELGTTGCLSRQLNELPYPDKDESLDLIWLDDEASVDELMGKIFLAGYPVKWTEVYHQPLQKYPLPSTPLEKIRCWLKPVSTGQHKKEIDSVDEASIELQPKEDLSAVNEEKHRDLIPESWTKTEQKVAAIWIEVLSLDSISLTDDFFELGGHSLMATRVISRIESTYGIKLVFKDIFTFATVKTLAQGIDELLESGQKSNHKHPMTKQPRRQEYPLSEAQRRLWQIHEMSQGSNLAYNLPAALKIKGKFDLNKAEETLRLLVARHDSLRTIFDEDKGTPFQRVLTEVDFQMEKSSGSLQDLEKIKSDFLRPFDLKNAPLWRVRCVEVAENEYLLLFDMHHIISDGVSLGMITSEFLEAYQGNELNELEFQYSDYALWQEAAFSNGYMQQQESYWTSVFERAPELLALPYDFKSETSVAPKGATYSFEISEEQVKQIKKTSNEMGGTPFMHLLACYHLMLSKYSGQQDFTVGVPIAGRSQQAMEKIVGMFVNTLPLRNSTAETGNFQAFFETVKVNALRAFEHQDYPFERVVEKLGMQNAKLFNTLFVLQNLGKKKVELEDIEISSLPFSNQTAQFDLTMEINENGANYLVNLYYNAELFDSVTMELMAQKYLKIVDQTVDSVAIEIHEIGEESNEISGNSAPDFELNF</sequence>
<dbReference type="Pfam" id="PF00550">
    <property type="entry name" value="PP-binding"/>
    <property type="match status" value="1"/>
</dbReference>
<dbReference type="GO" id="GO:0004312">
    <property type="term" value="F:fatty acid synthase activity"/>
    <property type="evidence" value="ECO:0007669"/>
    <property type="project" value="TreeGrafter"/>
</dbReference>
<dbReference type="SUPFAM" id="SSF47336">
    <property type="entry name" value="ACP-like"/>
    <property type="match status" value="1"/>
</dbReference>
<dbReference type="InterPro" id="IPR036736">
    <property type="entry name" value="ACP-like_sf"/>
</dbReference>
<dbReference type="InterPro" id="IPR006162">
    <property type="entry name" value="Ppantetheine_attach_site"/>
</dbReference>
<dbReference type="PROSITE" id="PS00012">
    <property type="entry name" value="PHOSPHOPANTETHEINE"/>
    <property type="match status" value="1"/>
</dbReference>
<dbReference type="Gene3D" id="3.30.559.10">
    <property type="entry name" value="Chloramphenicol acetyltransferase-like domain"/>
    <property type="match status" value="1"/>
</dbReference>
<dbReference type="SUPFAM" id="SSF53901">
    <property type="entry name" value="Thiolase-like"/>
    <property type="match status" value="1"/>
</dbReference>
<dbReference type="InterPro" id="IPR016039">
    <property type="entry name" value="Thiolase-like"/>
</dbReference>
<proteinExistence type="predicted"/>
<dbReference type="InterPro" id="IPR023213">
    <property type="entry name" value="CAT-like_dom_sf"/>
</dbReference>
<comment type="caution">
    <text evidence="7">The sequence shown here is derived from an EMBL/GenBank/DDBJ whole genome shotgun (WGS) entry which is preliminary data.</text>
</comment>
<dbReference type="InterPro" id="IPR020841">
    <property type="entry name" value="PKS_Beta-ketoAc_synthase_dom"/>
</dbReference>
<dbReference type="GO" id="GO:0031177">
    <property type="term" value="F:phosphopantetheine binding"/>
    <property type="evidence" value="ECO:0007669"/>
    <property type="project" value="InterPro"/>
</dbReference>
<evidence type="ECO:0000313" key="8">
    <source>
        <dbReference type="Proteomes" id="UP000321168"/>
    </source>
</evidence>
<dbReference type="Pfam" id="PF02801">
    <property type="entry name" value="Ketoacyl-synt_C"/>
    <property type="match status" value="1"/>
</dbReference>
<evidence type="ECO:0000256" key="2">
    <source>
        <dbReference type="ARBA" id="ARBA00022450"/>
    </source>
</evidence>
<evidence type="ECO:0000259" key="5">
    <source>
        <dbReference type="PROSITE" id="PS50075"/>
    </source>
</evidence>
<dbReference type="InterPro" id="IPR009081">
    <property type="entry name" value="PP-bd_ACP"/>
</dbReference>
<dbReference type="SMART" id="SM00823">
    <property type="entry name" value="PKS_PP"/>
    <property type="match status" value="1"/>
</dbReference>
<evidence type="ECO:0000313" key="7">
    <source>
        <dbReference type="EMBL" id="TXC81941.1"/>
    </source>
</evidence>
<dbReference type="InterPro" id="IPR032821">
    <property type="entry name" value="PKS_assoc"/>
</dbReference>
<dbReference type="GO" id="GO:0004315">
    <property type="term" value="F:3-oxoacyl-[acyl-carrier-protein] synthase activity"/>
    <property type="evidence" value="ECO:0007669"/>
    <property type="project" value="InterPro"/>
</dbReference>
<dbReference type="InterPro" id="IPR014031">
    <property type="entry name" value="Ketoacyl_synth_C"/>
</dbReference>
<dbReference type="Proteomes" id="UP000321168">
    <property type="component" value="Unassembled WGS sequence"/>
</dbReference>
<dbReference type="Gene3D" id="1.10.1200.10">
    <property type="entry name" value="ACP-like"/>
    <property type="match status" value="1"/>
</dbReference>
<dbReference type="RefSeq" id="WP_147012970.1">
    <property type="nucleotide sequence ID" value="NZ_VORB01000002.1"/>
</dbReference>
<dbReference type="InterPro" id="IPR018201">
    <property type="entry name" value="Ketoacyl_synth_AS"/>
</dbReference>
<evidence type="ECO:0000256" key="1">
    <source>
        <dbReference type="ARBA" id="ARBA00001957"/>
    </source>
</evidence>
<dbReference type="InterPro" id="IPR050091">
    <property type="entry name" value="PKS_NRPS_Biosynth_Enz"/>
</dbReference>
<dbReference type="PROSITE" id="PS00606">
    <property type="entry name" value="KS3_1"/>
    <property type="match status" value="1"/>
</dbReference>
<dbReference type="InterPro" id="IPR014030">
    <property type="entry name" value="Ketoacyl_synth_N"/>
</dbReference>
<dbReference type="CDD" id="cd19531">
    <property type="entry name" value="LCL_NRPS-like"/>
    <property type="match status" value="1"/>
</dbReference>
<keyword evidence="2" id="KW-0596">Phosphopantetheine</keyword>
<comment type="cofactor">
    <cofactor evidence="1">
        <name>pantetheine 4'-phosphate</name>
        <dbReference type="ChEBI" id="CHEBI:47942"/>
    </cofactor>
</comment>
<dbReference type="Gene3D" id="3.30.559.30">
    <property type="entry name" value="Nonribosomal peptide synthetase, condensation domain"/>
    <property type="match status" value="1"/>
</dbReference>
<dbReference type="Pfam" id="PF16197">
    <property type="entry name" value="KAsynt_C_assoc"/>
    <property type="match status" value="1"/>
</dbReference>
<dbReference type="InterPro" id="IPR001242">
    <property type="entry name" value="Condensation_dom"/>
</dbReference>
<keyword evidence="8" id="KW-1185">Reference proteome</keyword>
<dbReference type="Gene3D" id="1.10.1240.100">
    <property type="match status" value="1"/>
</dbReference>
<dbReference type="PANTHER" id="PTHR43775:SF37">
    <property type="entry name" value="SI:DKEY-61P9.11"/>
    <property type="match status" value="1"/>
</dbReference>
<dbReference type="SUPFAM" id="SSF52777">
    <property type="entry name" value="CoA-dependent acyltransferases"/>
    <property type="match status" value="2"/>
</dbReference>
<dbReference type="SMART" id="SM00825">
    <property type="entry name" value="PKS_KS"/>
    <property type="match status" value="1"/>
</dbReference>
<dbReference type="FunFam" id="1.10.1200.10:FF:000005">
    <property type="entry name" value="Nonribosomal peptide synthetase 1"/>
    <property type="match status" value="1"/>
</dbReference>
<evidence type="ECO:0000259" key="6">
    <source>
        <dbReference type="PROSITE" id="PS52004"/>
    </source>
</evidence>
<feature type="domain" description="Ketosynthase family 3 (KS3)" evidence="6">
    <location>
        <begin position="1"/>
        <end position="415"/>
    </location>
</feature>
<dbReference type="PANTHER" id="PTHR43775">
    <property type="entry name" value="FATTY ACID SYNTHASE"/>
    <property type="match status" value="1"/>
</dbReference>
<dbReference type="GO" id="GO:0006633">
    <property type="term" value="P:fatty acid biosynthetic process"/>
    <property type="evidence" value="ECO:0007669"/>
    <property type="project" value="InterPro"/>
</dbReference>
<dbReference type="Pfam" id="PF00109">
    <property type="entry name" value="ketoacyl-synt"/>
    <property type="match status" value="1"/>
</dbReference>
<protein>
    <submittedName>
        <fullName evidence="7">Uncharacterized protein</fullName>
    </submittedName>
</protein>
<gene>
    <name evidence="7" type="ORF">FRX97_02285</name>
</gene>
<evidence type="ECO:0000256" key="4">
    <source>
        <dbReference type="ARBA" id="ARBA00022679"/>
    </source>
</evidence>
<organism evidence="7 8">
    <name type="scientific">Luteibaculum oceani</name>
    <dbReference type="NCBI Taxonomy" id="1294296"/>
    <lineage>
        <taxon>Bacteria</taxon>
        <taxon>Pseudomonadati</taxon>
        <taxon>Bacteroidota</taxon>
        <taxon>Flavobacteriia</taxon>
        <taxon>Flavobacteriales</taxon>
        <taxon>Luteibaculaceae</taxon>
        <taxon>Luteibaculum</taxon>
    </lineage>
</organism>
<keyword evidence="3" id="KW-0597">Phosphoprotein</keyword>
<name>A0A5C6VBG1_9FLAO</name>
<dbReference type="Pfam" id="PF00668">
    <property type="entry name" value="Condensation"/>
    <property type="match status" value="1"/>
</dbReference>
<feature type="domain" description="Carrier" evidence="5">
    <location>
        <begin position="743"/>
        <end position="818"/>
    </location>
</feature>
<dbReference type="OrthoDB" id="9778690at2"/>